<feature type="compositionally biased region" description="Pro residues" evidence="1">
    <location>
        <begin position="569"/>
        <end position="581"/>
    </location>
</feature>
<feature type="compositionally biased region" description="Low complexity" evidence="1">
    <location>
        <begin position="266"/>
        <end position="290"/>
    </location>
</feature>
<evidence type="ECO:0000256" key="1">
    <source>
        <dbReference type="SAM" id="MobiDB-lite"/>
    </source>
</evidence>
<dbReference type="RefSeq" id="XP_024323282.1">
    <property type="nucleotide sequence ID" value="XM_024468926.1"/>
</dbReference>
<feature type="compositionally biased region" description="Basic and acidic residues" evidence="1">
    <location>
        <begin position="251"/>
        <end position="262"/>
    </location>
</feature>
<sequence length="943" mass="99381">MSQSPSKQRKLSPEVGAPSTPSRIPAPRGTGRATTPVRNTPGGGPSASPSKAGASVSRPPAQVVEGDVGSQAEEGVEVPGIIGQAGQTGEVEATTPRGTRRTPRGGMTFAPRRRSQSPQKQDPKTSTPAGGNNEQNPFQKKGLKRSPISTADTAGGTDEQYPFQKKGGLRRSPIPETGAAEVVPQMGKTQEGPVVARPTTQSTTPQSIPPAPAVTAEIVDPFKKGGLRRSDVASPAPAVPAVPIEPTEPTDPFKKSGLRRSDIASPAPAAPAATVATVAPVAPVAPTEPTDPFKKGGLRRSGIASPAPAAPAASTAPPTEPTKPTNPFKKSGLRRSDVASPAAVVAAAPTEPTEPTNPFKKSGLRRSDVASPAPVAPTEPADPFKKGGLRRSNVAPTAPTNNTPAENAPTEETPTENTRTERAVTEETHPNTQSTAPLNAPVQESAPEPQPQPQSQPEPQVELEPEPELPPTPTQLGIPDPVVTTEPTGIHNTPSKRPKRPRSTTLKSSPLKPRDPLPTQPVPATVAATASSSASAPPLSAFPLKNKTKPTTTTTTATSEPPPKRRKSSPPPSRNLLPPDPHAAKKRRRAALLAEVAQLEADLVLAEAENARIRRHHEAGRRDVPAPKNEDAIFDLLLRATRPRVAGGGEERPRKKSVMINVGAFLPFAKKRRPVVSKEVVVKEGGLPSYGPVEVEDPMAYLSVFSPLGFTSTTTILASVGESGAVLQRRDVVAKARGGLFHARVGVVVDTASLAVVGVDVDGLDGNAEPEIGGWMRERAGEGMLGRDVNAVFYGMGQWVEGAAKRARFWCQIGEEFGCGGGKGKMKEKEKRSKGKGREGEDVELDEGVGAGKWTAKDLLPHMRRTALVLPVEDVEVTVEWRIALDWTGEAEHAISASARVPRGWHEQDERRSLTRLPEMFRKLVESRGPVVAVRTVVAGLLG</sequence>
<feature type="compositionally biased region" description="Low complexity" evidence="1">
    <location>
        <begin position="232"/>
        <end position="242"/>
    </location>
</feature>
<feature type="compositionally biased region" description="Low complexity" evidence="1">
    <location>
        <begin position="395"/>
        <end position="417"/>
    </location>
</feature>
<feature type="compositionally biased region" description="Basic and acidic residues" evidence="1">
    <location>
        <begin position="825"/>
        <end position="840"/>
    </location>
</feature>
<dbReference type="eggNOG" id="ENOG502S1V6">
    <property type="taxonomic scope" value="Eukaryota"/>
</dbReference>
<dbReference type="Proteomes" id="UP000077154">
    <property type="component" value="Unassembled WGS sequence"/>
</dbReference>
<proteinExistence type="predicted"/>
<feature type="region of interest" description="Disordered" evidence="1">
    <location>
        <begin position="821"/>
        <end position="842"/>
    </location>
</feature>
<gene>
    <name evidence="2" type="ORF">VC83_05304</name>
</gene>
<dbReference type="AlphaFoldDB" id="A0A177A793"/>
<feature type="compositionally biased region" description="Low complexity" evidence="1">
    <location>
        <begin position="338"/>
        <end position="356"/>
    </location>
</feature>
<evidence type="ECO:0000313" key="2">
    <source>
        <dbReference type="EMBL" id="OAF57996.1"/>
    </source>
</evidence>
<dbReference type="GeneID" id="36288370"/>
<feature type="compositionally biased region" description="Low complexity" evidence="1">
    <location>
        <begin position="304"/>
        <end position="325"/>
    </location>
</feature>
<dbReference type="EMBL" id="KV441398">
    <property type="protein sequence ID" value="OAF57996.1"/>
    <property type="molecule type" value="Genomic_DNA"/>
</dbReference>
<feature type="region of interest" description="Disordered" evidence="1">
    <location>
        <begin position="226"/>
        <end position="589"/>
    </location>
</feature>
<feature type="compositionally biased region" description="Polar residues" evidence="1">
    <location>
        <begin position="116"/>
        <end position="138"/>
    </location>
</feature>
<accession>A0A177A793</accession>
<feature type="compositionally biased region" description="Basic and acidic residues" evidence="1">
    <location>
        <begin position="418"/>
        <end position="429"/>
    </location>
</feature>
<feature type="compositionally biased region" description="Low complexity" evidence="1">
    <location>
        <begin position="522"/>
        <end position="559"/>
    </location>
</feature>
<feature type="region of interest" description="Disordered" evidence="1">
    <location>
        <begin position="1"/>
        <end position="212"/>
    </location>
</feature>
<dbReference type="VEuPathDB" id="FungiDB:GMDG_00257"/>
<dbReference type="OrthoDB" id="4160836at2759"/>
<feature type="compositionally biased region" description="Low complexity" evidence="1">
    <location>
        <begin position="46"/>
        <end position="55"/>
    </location>
</feature>
<protein>
    <submittedName>
        <fullName evidence="2">Uncharacterized protein</fullName>
    </submittedName>
</protein>
<name>A0A177A793_9PEZI</name>
<reference evidence="2" key="1">
    <citation type="submission" date="2016-03" db="EMBL/GenBank/DDBJ databases">
        <title>Updated assembly of Pseudogymnoascus destructans, the fungus causing white-nose syndrome of bats.</title>
        <authorList>
            <person name="Palmer J.M."/>
            <person name="Drees K.P."/>
            <person name="Foster J.T."/>
            <person name="Lindner D.L."/>
        </authorList>
    </citation>
    <scope>NUCLEOTIDE SEQUENCE [LARGE SCALE GENOMIC DNA]</scope>
    <source>
        <strain evidence="2">20631-21</strain>
    </source>
</reference>
<organism evidence="2">
    <name type="scientific">Pseudogymnoascus destructans</name>
    <dbReference type="NCBI Taxonomy" id="655981"/>
    <lineage>
        <taxon>Eukaryota</taxon>
        <taxon>Fungi</taxon>
        <taxon>Dikarya</taxon>
        <taxon>Ascomycota</taxon>
        <taxon>Pezizomycotina</taxon>
        <taxon>Leotiomycetes</taxon>
        <taxon>Thelebolales</taxon>
        <taxon>Thelebolaceae</taxon>
        <taxon>Pseudogymnoascus</taxon>
    </lineage>
</organism>